<dbReference type="Pfam" id="PF00868">
    <property type="entry name" value="Transglut_N"/>
    <property type="match status" value="1"/>
</dbReference>
<dbReference type="RefSeq" id="XP_027425298.1">
    <property type="nucleotide sequence ID" value="XM_027569497.1"/>
</dbReference>
<evidence type="ECO:0000313" key="18">
    <source>
        <dbReference type="Proteomes" id="UP000515165"/>
    </source>
</evidence>
<dbReference type="InterPro" id="IPR038765">
    <property type="entry name" value="Papain-like_cys_pep_sf"/>
</dbReference>
<evidence type="ECO:0000256" key="4">
    <source>
        <dbReference type="ARBA" id="ARBA00022475"/>
    </source>
</evidence>
<dbReference type="InterPro" id="IPR001102">
    <property type="entry name" value="Transglutaminase_N"/>
</dbReference>
<dbReference type="InterPro" id="IPR002931">
    <property type="entry name" value="Transglutaminase-like"/>
</dbReference>
<dbReference type="GO" id="GO:0043249">
    <property type="term" value="P:erythrocyte maturation"/>
    <property type="evidence" value="ECO:0007669"/>
    <property type="project" value="UniProtKB-KW"/>
</dbReference>
<evidence type="ECO:0000256" key="8">
    <source>
        <dbReference type="ARBA" id="ARBA00022960"/>
    </source>
</evidence>
<accession>A0A6J2B604</accession>
<protein>
    <recommendedName>
        <fullName evidence="15">Protein 4.2</fullName>
    </recommendedName>
    <alternativeName>
        <fullName evidence="16">Erythrocyte membrane protein band 4.2</fullName>
    </alternativeName>
</protein>
<dbReference type="Gene3D" id="3.90.260.10">
    <property type="entry name" value="Transglutaminase-like"/>
    <property type="match status" value="1"/>
</dbReference>
<dbReference type="GO" id="GO:0003810">
    <property type="term" value="F:protein-glutamine gamma-glutamyltransferase activity"/>
    <property type="evidence" value="ECO:0007669"/>
    <property type="project" value="InterPro"/>
</dbReference>
<keyword evidence="12" id="KW-0449">Lipoprotein</keyword>
<dbReference type="OrthoDB" id="437511at2759"/>
<comment type="subunit">
    <text evidence="14">Component of the ankyrin-1 complex in the erythrocyte, composed of ANK1, RHCE, RHAG, SLC4A1, EPB42, GYPA, GYPB and AQP1. Interacts with SLC4A1 (via the cytoplasmic domain); this interaction is mediated by the SLC4A1 Band 3-I dimer. Interacts with ANK1 (via ANK 1-13 repeats). Interacts with AQP1 (via the C-terminal).</text>
</comment>
<comment type="function">
    <text evidence="13">Component of the ankyrin-1 complex, a multiprotein complex involved in the stability and shape of the erythrocyte membrane.</text>
</comment>
<dbReference type="InterPro" id="IPR008958">
    <property type="entry name" value="Transglutaminase_C"/>
</dbReference>
<evidence type="ECO:0000256" key="7">
    <source>
        <dbReference type="ARBA" id="ARBA00022707"/>
    </source>
</evidence>
<evidence type="ECO:0000256" key="3">
    <source>
        <dbReference type="ARBA" id="ARBA00005968"/>
    </source>
</evidence>
<reference evidence="19" key="1">
    <citation type="submission" date="2025-08" db="UniProtKB">
        <authorList>
            <consortium name="RefSeq"/>
        </authorList>
    </citation>
    <scope>IDENTIFICATION</scope>
    <source>
        <tissue evidence="19">Blood</tissue>
    </source>
</reference>
<keyword evidence="5" id="KW-0963">Cytoplasm</keyword>
<dbReference type="GO" id="GO:0008360">
    <property type="term" value="P:regulation of cell shape"/>
    <property type="evidence" value="ECO:0007669"/>
    <property type="project" value="UniProtKB-KW"/>
</dbReference>
<evidence type="ECO:0000256" key="16">
    <source>
        <dbReference type="ARBA" id="ARBA00079028"/>
    </source>
</evidence>
<organism evidence="18 19">
    <name type="scientific">Zalophus californianus</name>
    <name type="common">California sealion</name>
    <dbReference type="NCBI Taxonomy" id="9704"/>
    <lineage>
        <taxon>Eukaryota</taxon>
        <taxon>Metazoa</taxon>
        <taxon>Chordata</taxon>
        <taxon>Craniata</taxon>
        <taxon>Vertebrata</taxon>
        <taxon>Euteleostomi</taxon>
        <taxon>Mammalia</taxon>
        <taxon>Eutheria</taxon>
        <taxon>Laurasiatheria</taxon>
        <taxon>Carnivora</taxon>
        <taxon>Caniformia</taxon>
        <taxon>Pinnipedia</taxon>
        <taxon>Otariidae</taxon>
        <taxon>Zalophus</taxon>
    </lineage>
</organism>
<dbReference type="SUPFAM" id="SSF49309">
    <property type="entry name" value="Transglutaminase, two C-terminal domains"/>
    <property type="match status" value="2"/>
</dbReference>
<dbReference type="InterPro" id="IPR023608">
    <property type="entry name" value="Transglutaminase_animal"/>
</dbReference>
<keyword evidence="8" id="KW-0133">Cell shape</keyword>
<keyword evidence="6" id="KW-0597">Phosphoprotein</keyword>
<dbReference type="AlphaFoldDB" id="A0A6J2B604"/>
<evidence type="ECO:0000256" key="1">
    <source>
        <dbReference type="ARBA" id="ARBA00004236"/>
    </source>
</evidence>
<dbReference type="SUPFAM" id="SSF81296">
    <property type="entry name" value="E set domains"/>
    <property type="match status" value="1"/>
</dbReference>
<dbReference type="PANTHER" id="PTHR11590:SF44">
    <property type="entry name" value="PROTEIN 4.2"/>
    <property type="match status" value="1"/>
</dbReference>
<comment type="subcellular location">
    <subcellularLocation>
        <location evidence="1">Cell membrane</location>
    </subcellularLocation>
    <subcellularLocation>
        <location evidence="2">Cytoplasm</location>
        <location evidence="2">Cytoskeleton</location>
    </subcellularLocation>
</comment>
<evidence type="ECO:0000256" key="2">
    <source>
        <dbReference type="ARBA" id="ARBA00004245"/>
    </source>
</evidence>
<dbReference type="SUPFAM" id="SSF54001">
    <property type="entry name" value="Cysteine proteinases"/>
    <property type="match status" value="1"/>
</dbReference>
<dbReference type="KEGG" id="zca:113908889"/>
<keyword evidence="4" id="KW-1003">Cell membrane</keyword>
<dbReference type="GO" id="GO:0005886">
    <property type="term" value="C:plasma membrane"/>
    <property type="evidence" value="ECO:0007669"/>
    <property type="project" value="UniProtKB-SubCell"/>
</dbReference>
<keyword evidence="18" id="KW-1185">Reference proteome</keyword>
<dbReference type="SMART" id="SM00460">
    <property type="entry name" value="TGc"/>
    <property type="match status" value="1"/>
</dbReference>
<evidence type="ECO:0000256" key="12">
    <source>
        <dbReference type="ARBA" id="ARBA00023288"/>
    </source>
</evidence>
<dbReference type="InterPro" id="IPR036238">
    <property type="entry name" value="Transglutaminase_C_sf"/>
</dbReference>
<dbReference type="FunFam" id="3.90.260.10:FF:000002">
    <property type="entry name" value="Erythrocyte membrane protein band 4.2"/>
    <property type="match status" value="1"/>
</dbReference>
<dbReference type="InterPro" id="IPR013783">
    <property type="entry name" value="Ig-like_fold"/>
</dbReference>
<keyword evidence="9" id="KW-0265">Erythrocyte maturation</keyword>
<dbReference type="FunFam" id="2.60.40.10:FF:001480">
    <property type="entry name" value="Erythrocyte membrane protein band 4.2"/>
    <property type="match status" value="1"/>
</dbReference>
<dbReference type="InterPro" id="IPR036985">
    <property type="entry name" value="Transglutaminase-like_sf"/>
</dbReference>
<dbReference type="InterPro" id="IPR014756">
    <property type="entry name" value="Ig_E-set"/>
</dbReference>
<name>A0A6J2B604_ZALCA</name>
<evidence type="ECO:0000256" key="11">
    <source>
        <dbReference type="ARBA" id="ARBA00023212"/>
    </source>
</evidence>
<dbReference type="Gene3D" id="2.60.40.10">
    <property type="entry name" value="Immunoglobulins"/>
    <property type="match status" value="3"/>
</dbReference>
<dbReference type="PIRSF" id="PIRSF000459">
    <property type="entry name" value="TGM_EBP42"/>
    <property type="match status" value="1"/>
</dbReference>
<dbReference type="FunFam" id="2.60.40.10:FF:000090">
    <property type="entry name" value="Protein-glutamine gamma-glutamyltransferase 2"/>
    <property type="match status" value="1"/>
</dbReference>
<dbReference type="Proteomes" id="UP000515165">
    <property type="component" value="Chromosome 6"/>
</dbReference>
<dbReference type="CTD" id="2038"/>
<dbReference type="InterPro" id="IPR050779">
    <property type="entry name" value="Transglutaminase"/>
</dbReference>
<dbReference type="GeneID" id="113908889"/>
<evidence type="ECO:0000256" key="14">
    <source>
        <dbReference type="ARBA" id="ARBA00064583"/>
    </source>
</evidence>
<sequence>MKVPPSFSLGTDPERQHGATVQDRHFLWTSGEEQPATMGQALGIKNCDFQAAKNNEEHHTKAISSQHLIVRRGQPFTIILHFQAPVYAFTSTLKKVALIAQTGEHPSKANKTQAMFPISRLGDQKWWNAAVEDRHDQCWTISVTAPADAIIGRYSLLLQVLGKKQLLLGQFTVLFNPWAREDAVFLKKESQRREYVLNQNGLIYLGTADCFHAEPWDFGQFESSVIDLSLGLLSMDKQVEQWGNPEHVAHILGALLHALKEKSVLPTPQTAAAAQEGALLSKRRGSVPILRQWITGQGRPVCDSQAWVFAAVACTVLRCLGIPARVITTFASAQGTGGRLFVDEYYNEEGFQNGEGQRGRIWIFQTSMECWMTRPTLPPGYDGWQILYPRVPSGGGVLGSCDLAPVRAVKEGTLGLTPGVSDLFAAVNASCVVWKCREDGALELTNSNTKYVGNNISTKGVGSNRCEDITQNYKYPEGSPQEKEVLEKVQEERMRHEKHSGIHPPSLKTAEPLYMFLEAPCSVYLGGNAQFSVSLVNPSDQEKAVQLAFGLQAIYYNGILAAELWKKKQSLMLGANMVNKTIKNLAFFHFEQSPPENSFLRLTVMATATQSERSLSCFAQEDIAICRPHLTIEMPETAEQYQLLKASVRLHNFLDAPMKDCVISLFGRGLIYRERRYRIASVWPGNTLYTEFQFAPTQVGLQRLTVEMDCDMFQNVTNYRNVTVKAPELPASTSNNQHIIKV</sequence>
<dbReference type="Pfam" id="PF01841">
    <property type="entry name" value="Transglut_core"/>
    <property type="match status" value="1"/>
</dbReference>
<keyword evidence="10" id="KW-0472">Membrane</keyword>
<dbReference type="PANTHER" id="PTHR11590">
    <property type="entry name" value="PROTEIN-GLUTAMINE GAMMA-GLUTAMYLTRANSFERASE"/>
    <property type="match status" value="1"/>
</dbReference>
<evidence type="ECO:0000256" key="5">
    <source>
        <dbReference type="ARBA" id="ARBA00022490"/>
    </source>
</evidence>
<comment type="similarity">
    <text evidence="3">Belongs to the transglutaminase superfamily. Transglutaminase family.</text>
</comment>
<dbReference type="Pfam" id="PF00927">
    <property type="entry name" value="Transglut_C"/>
    <property type="match status" value="2"/>
</dbReference>
<evidence type="ECO:0000256" key="15">
    <source>
        <dbReference type="ARBA" id="ARBA00070666"/>
    </source>
</evidence>
<feature type="domain" description="Transglutaminase-like" evidence="17">
    <location>
        <begin position="298"/>
        <end position="391"/>
    </location>
</feature>
<evidence type="ECO:0000313" key="19">
    <source>
        <dbReference type="RefSeq" id="XP_027425298.1"/>
    </source>
</evidence>
<evidence type="ECO:0000256" key="10">
    <source>
        <dbReference type="ARBA" id="ARBA00023136"/>
    </source>
</evidence>
<proteinExistence type="inferred from homology"/>
<evidence type="ECO:0000259" key="17">
    <source>
        <dbReference type="SMART" id="SM00460"/>
    </source>
</evidence>
<evidence type="ECO:0000256" key="9">
    <source>
        <dbReference type="ARBA" id="ARBA00023057"/>
    </source>
</evidence>
<keyword evidence="11" id="KW-0206">Cytoskeleton</keyword>
<dbReference type="FunFam" id="2.60.40.10:FF:001404">
    <property type="entry name" value="Erythrocyte membrane protein band 4.2"/>
    <property type="match status" value="1"/>
</dbReference>
<dbReference type="GO" id="GO:0005856">
    <property type="term" value="C:cytoskeleton"/>
    <property type="evidence" value="ECO:0007669"/>
    <property type="project" value="UniProtKB-SubCell"/>
</dbReference>
<evidence type="ECO:0000256" key="13">
    <source>
        <dbReference type="ARBA" id="ARBA00055437"/>
    </source>
</evidence>
<keyword evidence="7" id="KW-0519">Myristate</keyword>
<gene>
    <name evidence="19" type="primary">EPB42</name>
</gene>
<evidence type="ECO:0000256" key="6">
    <source>
        <dbReference type="ARBA" id="ARBA00022553"/>
    </source>
</evidence>